<dbReference type="InterPro" id="IPR014718">
    <property type="entry name" value="GH-type_carb-bd"/>
</dbReference>
<feature type="domain" description="Glycosyl hydrolase family 92" evidence="3">
    <location>
        <begin position="314"/>
        <end position="771"/>
    </location>
</feature>
<gene>
    <name evidence="5" type="ORF">BCF44_107175</name>
</gene>
<feature type="domain" description="Glycosyl hydrolase family 92 N-terminal" evidence="4">
    <location>
        <begin position="43"/>
        <end position="308"/>
    </location>
</feature>
<dbReference type="PANTHER" id="PTHR12143">
    <property type="entry name" value="PEPTIDE N-GLYCANASE PNGASE -RELATED"/>
    <property type="match status" value="1"/>
</dbReference>
<dbReference type="FunFam" id="3.30.2080.10:FF:000001">
    <property type="entry name" value="Alpha-1,2-mannosidase subfamily"/>
    <property type="match status" value="1"/>
</dbReference>
<organism evidence="5 6">
    <name type="scientific">Kutzneria buriramensis</name>
    <dbReference type="NCBI Taxonomy" id="1045776"/>
    <lineage>
        <taxon>Bacteria</taxon>
        <taxon>Bacillati</taxon>
        <taxon>Actinomycetota</taxon>
        <taxon>Actinomycetes</taxon>
        <taxon>Pseudonocardiales</taxon>
        <taxon>Pseudonocardiaceae</taxon>
        <taxon>Kutzneria</taxon>
    </lineage>
</organism>
<dbReference type="InterPro" id="IPR041371">
    <property type="entry name" value="GH92_N"/>
</dbReference>
<dbReference type="Proteomes" id="UP000256269">
    <property type="component" value="Unassembled WGS sequence"/>
</dbReference>
<dbReference type="InterPro" id="IPR008928">
    <property type="entry name" value="6-hairpin_glycosidase_sf"/>
</dbReference>
<keyword evidence="2" id="KW-0732">Signal</keyword>
<dbReference type="Pfam" id="PF17678">
    <property type="entry name" value="Glyco_hydro_92N"/>
    <property type="match status" value="1"/>
</dbReference>
<dbReference type="NCBIfam" id="TIGR01180">
    <property type="entry name" value="aman2_put"/>
    <property type="match status" value="1"/>
</dbReference>
<dbReference type="GO" id="GO:0005975">
    <property type="term" value="P:carbohydrate metabolic process"/>
    <property type="evidence" value="ECO:0007669"/>
    <property type="project" value="InterPro"/>
</dbReference>
<dbReference type="GO" id="GO:0030246">
    <property type="term" value="F:carbohydrate binding"/>
    <property type="evidence" value="ECO:0007669"/>
    <property type="project" value="InterPro"/>
</dbReference>
<sequence>MTRSRPLSRALLVAAGTSVACLLPMVDAVASPAGYVADPAATVNPFLGTSNAFDDFPGADVPFGMVQWSPDTPSRPAGGGYEYTDKSITGFSLNHISGPGCDALGDVPILPTVGAVGTSPGAATVPLDHTQEQAAPGYYAVTAGGVKSELTTTTRSGMGRFTFPAGAASNLLFKLSDSAAGTDATHFQVINDHEVAGWVTSGHFCGAADKYTVYFDMTFDQSFTAQGTWQNSTVAAGATSLDAKSTAPQADPSQTKKSPHAPIYHGTTPQGTKATAPLVSPPVSGADGAYLTFDTTKNQTVQAKVGLSYVSTDNAVANRTKENPGWNFAGVKSAAHTAWNGLLDKIQIGGGTAAQQQVFYTALYHALLHPNVVSDVNGEYMGFDDQPHYVAKGHLQYGNYSGWDIYRSQVQLASIVAPQQTSDSIRSMLNDYDQTGQLPKWSLNNGESYVMVGDPADPIIADAYAFGARDFDTKHALEAMLAEANKTSNIRPGANYYDTQGYLPMDGTYGCCNFYGPVSTQLEYNTADHALSTYAAALGDSADAAALAARAQNWQNVFNPGSGFFQPKYNNGQFQTGFTPSSGNGFVEADAYQYTPMVPFDIKGLVQASGGNDAWVKRLDGLMASIGPDGGPQNADLSNEPSIEIPWEYDYVGAPYKAQAAVRKAQNELWQDKPAGVGNDDLGTMSAWYVFSALGMYPETPGSDTMVLGSPLFPQAAVHLASGKTLTITAPQAAPDAPYVQSLSVDGKAYTHTFLPTGELTRGGTLAYQLGTTPNTSWGTAPADAPPSDTTNLLPALGYTNPSAQLIVNTGSTTTVPVGAHSMSASAQTVSWTATAQTGLSVGPANGTMTVPAGGDGKQELSVTAPTAEGRYLLTVTMTSSTGATLPKVLLEIDVAKPGSLWPYYNNSGVATDGKSSPGDYDGDGYGYSAKALAAAGVTSGATVTADGLNYQWPTADADQPDNIEAGGQTIPLTAPAGAAKIGLLGSATNADPGSKGTLTVHYTDGSSQQIAIGLSDWTLGGGAGKVAFGNTIAVTTPYRDIVGSGKTENVKTYLFAADSALQAGKTVSSVTLPPDIDQGQFHVFSIAFG</sequence>
<dbReference type="RefSeq" id="WP_246015386.1">
    <property type="nucleotide sequence ID" value="NZ_CP144375.1"/>
</dbReference>
<dbReference type="Gene3D" id="1.20.1050.60">
    <property type="entry name" value="alpha-1,2-mannosidase"/>
    <property type="match status" value="1"/>
</dbReference>
<dbReference type="InterPro" id="IPR012939">
    <property type="entry name" value="Glyco_hydro_92"/>
</dbReference>
<comment type="caution">
    <text evidence="5">The sequence shown here is derived from an EMBL/GenBank/DDBJ whole genome shotgun (WGS) entry which is preliminary data.</text>
</comment>
<proteinExistence type="predicted"/>
<dbReference type="Gene3D" id="3.30.2080.10">
    <property type="entry name" value="GH92 mannosidase domain"/>
    <property type="match status" value="1"/>
</dbReference>
<dbReference type="GO" id="GO:0006516">
    <property type="term" value="P:glycoprotein catabolic process"/>
    <property type="evidence" value="ECO:0007669"/>
    <property type="project" value="TreeGrafter"/>
</dbReference>
<evidence type="ECO:0000259" key="4">
    <source>
        <dbReference type="Pfam" id="PF17678"/>
    </source>
</evidence>
<dbReference type="SUPFAM" id="SSF48208">
    <property type="entry name" value="Six-hairpin glycosidases"/>
    <property type="match status" value="1"/>
</dbReference>
<feature type="signal peptide" evidence="2">
    <location>
        <begin position="1"/>
        <end position="20"/>
    </location>
</feature>
<dbReference type="PROSITE" id="PS51257">
    <property type="entry name" value="PROKAR_LIPOPROTEIN"/>
    <property type="match status" value="1"/>
</dbReference>
<dbReference type="Gene3D" id="1.20.1610.10">
    <property type="entry name" value="alpha-1,2-mannosidases domains"/>
    <property type="match status" value="1"/>
</dbReference>
<keyword evidence="6" id="KW-1185">Reference proteome</keyword>
<evidence type="ECO:0000256" key="1">
    <source>
        <dbReference type="SAM" id="MobiDB-lite"/>
    </source>
</evidence>
<accession>A0A3E0HHY4</accession>
<dbReference type="InterPro" id="IPR005887">
    <property type="entry name" value="GH92_a_mannosidase_put"/>
</dbReference>
<dbReference type="GO" id="GO:0005829">
    <property type="term" value="C:cytosol"/>
    <property type="evidence" value="ECO:0007669"/>
    <property type="project" value="TreeGrafter"/>
</dbReference>
<dbReference type="NCBIfam" id="NF035929">
    <property type="entry name" value="lectin_1"/>
    <property type="match status" value="1"/>
</dbReference>
<name>A0A3E0HHY4_9PSEU</name>
<reference evidence="5 6" key="1">
    <citation type="submission" date="2018-08" db="EMBL/GenBank/DDBJ databases">
        <title>Genomic Encyclopedia of Archaeal and Bacterial Type Strains, Phase II (KMG-II): from individual species to whole genera.</title>
        <authorList>
            <person name="Goeker M."/>
        </authorList>
    </citation>
    <scope>NUCLEOTIDE SEQUENCE [LARGE SCALE GENOMIC DNA]</scope>
    <source>
        <strain evidence="5 6">DSM 45791</strain>
    </source>
</reference>
<protein>
    <submittedName>
        <fullName evidence="5">Putative alpha-1,2-mannosidase</fullName>
    </submittedName>
</protein>
<feature type="chain" id="PRO_5038699414" evidence="2">
    <location>
        <begin position="21"/>
        <end position="1090"/>
    </location>
</feature>
<dbReference type="GO" id="GO:0000224">
    <property type="term" value="F:peptide-N4-(N-acetyl-beta-glucosaminyl)asparagine amidase activity"/>
    <property type="evidence" value="ECO:0007669"/>
    <property type="project" value="TreeGrafter"/>
</dbReference>
<dbReference type="Gene3D" id="2.70.98.10">
    <property type="match status" value="1"/>
</dbReference>
<evidence type="ECO:0000256" key="2">
    <source>
        <dbReference type="SAM" id="SignalP"/>
    </source>
</evidence>
<dbReference type="InterPro" id="IPR050883">
    <property type="entry name" value="PNGase"/>
</dbReference>
<feature type="region of interest" description="Disordered" evidence="1">
    <location>
        <begin position="240"/>
        <end position="278"/>
    </location>
</feature>
<dbReference type="AlphaFoldDB" id="A0A3E0HHY4"/>
<dbReference type="Pfam" id="PF07971">
    <property type="entry name" value="Glyco_hydro_92"/>
    <property type="match status" value="1"/>
</dbReference>
<evidence type="ECO:0000313" key="5">
    <source>
        <dbReference type="EMBL" id="REH46043.1"/>
    </source>
</evidence>
<dbReference type="PANTHER" id="PTHR12143:SF39">
    <property type="entry name" value="SECRETED PROTEIN"/>
    <property type="match status" value="1"/>
</dbReference>
<feature type="compositionally biased region" description="Polar residues" evidence="1">
    <location>
        <begin position="242"/>
        <end position="256"/>
    </location>
</feature>
<dbReference type="EMBL" id="QUNO01000007">
    <property type="protein sequence ID" value="REH46043.1"/>
    <property type="molecule type" value="Genomic_DNA"/>
</dbReference>
<evidence type="ECO:0000313" key="6">
    <source>
        <dbReference type="Proteomes" id="UP000256269"/>
    </source>
</evidence>
<evidence type="ECO:0000259" key="3">
    <source>
        <dbReference type="Pfam" id="PF07971"/>
    </source>
</evidence>